<dbReference type="InterPro" id="IPR036188">
    <property type="entry name" value="FAD/NAD-bd_sf"/>
</dbReference>
<dbReference type="Gene3D" id="3.50.50.60">
    <property type="entry name" value="FAD/NAD(P)-binding domain"/>
    <property type="match status" value="1"/>
</dbReference>
<reference evidence="4" key="1">
    <citation type="submission" date="2024-06" db="EMBL/GenBank/DDBJ databases">
        <title>Kribbella sp. strain HUAS MG21 genome sequences.</title>
        <authorList>
            <person name="Mo P."/>
        </authorList>
    </citation>
    <scope>NUCLEOTIDE SEQUENCE</scope>
    <source>
        <strain evidence="4">HUAS MG21</strain>
    </source>
</reference>
<evidence type="ECO:0000256" key="1">
    <source>
        <dbReference type="ARBA" id="ARBA00023002"/>
    </source>
</evidence>
<dbReference type="PRINTS" id="PR00420">
    <property type="entry name" value="RNGMNOXGNASE"/>
</dbReference>
<protein>
    <submittedName>
        <fullName evidence="4">FAD-dependent monooxygenase</fullName>
    </submittedName>
</protein>
<gene>
    <name evidence="4" type="ORF">ABN611_39360</name>
</gene>
<keyword evidence="2 4" id="KW-0503">Monooxygenase</keyword>
<name>A0AAU7TD14_9ACTN</name>
<evidence type="ECO:0000313" key="4">
    <source>
        <dbReference type="EMBL" id="XBV24600.1"/>
    </source>
</evidence>
<accession>A0AAU7TD14</accession>
<dbReference type="InterPro" id="IPR050493">
    <property type="entry name" value="FAD-dep_Monooxygenase_BioMet"/>
</dbReference>
<keyword evidence="1" id="KW-0560">Oxidoreductase</keyword>
<sequence length="392" mass="42663">MPKALVIGGGVAGPAVATLLTRSGWDAPVFEARSEPDPFAGLFLNVAVNGQRVLATLGLDERLRSDAHHAPRMAMWSGRGKQLGVVPNGPAERPEDGGIVVRRSWLHEVIRDGAEEAGVKLTYGRRLEEIRQHKDGVTVRFSDGTEEDGDIVIGADGVGSVVRRYVAPDAAPSFSGLLGTGGFARVPGLEPTPGFQHFVFGARSFFGYLVRDDGTVYWFANLTADAPPTAATSEDWLARLRELHADDPAPVPDILAATPGPLTVYPIFRLPKVRPWWQDRAVLLGDAVHATSPSAGQGASMALEDAAVLADELQRSDVEQAFQRYEDARRERAEALVAYAAGIDKQKRVSRSRIAVALRDLMLPIFLRKAAADHSTDWIFDYDVSRRTREVR</sequence>
<evidence type="ECO:0000256" key="2">
    <source>
        <dbReference type="ARBA" id="ARBA00023033"/>
    </source>
</evidence>
<evidence type="ECO:0000259" key="3">
    <source>
        <dbReference type="Pfam" id="PF01494"/>
    </source>
</evidence>
<feature type="domain" description="FAD-binding" evidence="3">
    <location>
        <begin position="4"/>
        <end position="338"/>
    </location>
</feature>
<dbReference type="GO" id="GO:0071949">
    <property type="term" value="F:FAD binding"/>
    <property type="evidence" value="ECO:0007669"/>
    <property type="project" value="InterPro"/>
</dbReference>
<dbReference type="SUPFAM" id="SSF51905">
    <property type="entry name" value="FAD/NAD(P)-binding domain"/>
    <property type="match status" value="1"/>
</dbReference>
<dbReference type="InterPro" id="IPR002938">
    <property type="entry name" value="FAD-bd"/>
</dbReference>
<dbReference type="PANTHER" id="PTHR13789">
    <property type="entry name" value="MONOOXYGENASE"/>
    <property type="match status" value="1"/>
</dbReference>
<proteinExistence type="predicted"/>
<dbReference type="GO" id="GO:0004497">
    <property type="term" value="F:monooxygenase activity"/>
    <property type="evidence" value="ECO:0007669"/>
    <property type="project" value="UniProtKB-KW"/>
</dbReference>
<dbReference type="EMBL" id="CP158165">
    <property type="protein sequence ID" value="XBV24600.1"/>
    <property type="molecule type" value="Genomic_DNA"/>
</dbReference>
<organism evidence="4">
    <name type="scientific">Kribbella sp. HUAS MG21</name>
    <dbReference type="NCBI Taxonomy" id="3160966"/>
    <lineage>
        <taxon>Bacteria</taxon>
        <taxon>Bacillati</taxon>
        <taxon>Actinomycetota</taxon>
        <taxon>Actinomycetes</taxon>
        <taxon>Propionibacteriales</taxon>
        <taxon>Kribbellaceae</taxon>
        <taxon>Kribbella</taxon>
    </lineage>
</organism>
<dbReference type="Pfam" id="PF01494">
    <property type="entry name" value="FAD_binding_3"/>
    <property type="match status" value="1"/>
</dbReference>
<dbReference type="AlphaFoldDB" id="A0AAU7TD14"/>
<dbReference type="PANTHER" id="PTHR13789:SF309">
    <property type="entry name" value="PUTATIVE (AFU_ORTHOLOGUE AFUA_6G14510)-RELATED"/>
    <property type="match status" value="1"/>
</dbReference>
<dbReference type="RefSeq" id="WP_350277422.1">
    <property type="nucleotide sequence ID" value="NZ_CP158165.1"/>
</dbReference>